<accession>A0ABW5C099</accession>
<dbReference type="Pfam" id="PF14166">
    <property type="entry name" value="YueH"/>
    <property type="match status" value="1"/>
</dbReference>
<gene>
    <name evidence="1" type="ORF">ACFSKK_19490</name>
</gene>
<dbReference type="Proteomes" id="UP001597318">
    <property type="component" value="Unassembled WGS sequence"/>
</dbReference>
<name>A0ABW5C099_9BACI</name>
<reference evidence="2" key="1">
    <citation type="journal article" date="2019" name="Int. J. Syst. Evol. Microbiol.">
        <title>The Global Catalogue of Microorganisms (GCM) 10K type strain sequencing project: providing services to taxonomists for standard genome sequencing and annotation.</title>
        <authorList>
            <consortium name="The Broad Institute Genomics Platform"/>
            <consortium name="The Broad Institute Genome Sequencing Center for Infectious Disease"/>
            <person name="Wu L."/>
            <person name="Ma J."/>
        </authorList>
    </citation>
    <scope>NUCLEOTIDE SEQUENCE [LARGE SCALE GENOMIC DNA]</scope>
    <source>
        <strain evidence="2">CGMCC 1.15474</strain>
    </source>
</reference>
<dbReference type="EMBL" id="JBHUIK010000005">
    <property type="protein sequence ID" value="MFD2215872.1"/>
    <property type="molecule type" value="Genomic_DNA"/>
</dbReference>
<keyword evidence="2" id="KW-1185">Reference proteome</keyword>
<dbReference type="RefSeq" id="WP_247345545.1">
    <property type="nucleotide sequence ID" value="NZ_CP095550.1"/>
</dbReference>
<proteinExistence type="predicted"/>
<evidence type="ECO:0000313" key="1">
    <source>
        <dbReference type="EMBL" id="MFD2215872.1"/>
    </source>
</evidence>
<dbReference type="InterPro" id="IPR020260">
    <property type="entry name" value="Uncharacterised_YueH"/>
</dbReference>
<organism evidence="1 2">
    <name type="scientific">Metabacillus endolithicus</name>
    <dbReference type="NCBI Taxonomy" id="1535204"/>
    <lineage>
        <taxon>Bacteria</taxon>
        <taxon>Bacillati</taxon>
        <taxon>Bacillota</taxon>
        <taxon>Bacilli</taxon>
        <taxon>Bacillales</taxon>
        <taxon>Bacillaceae</taxon>
        <taxon>Metabacillus</taxon>
    </lineage>
</organism>
<evidence type="ECO:0000313" key="2">
    <source>
        <dbReference type="Proteomes" id="UP001597318"/>
    </source>
</evidence>
<sequence length="82" mass="9451">MKIRKANVKNGEEFITNVYIYENKKQEFSMIAIPEIEWSTTVSYEEGREELRVRLQSSLSKRVEADTAGELAGKIGHWVGEM</sequence>
<comment type="caution">
    <text evidence="1">The sequence shown here is derived from an EMBL/GenBank/DDBJ whole genome shotgun (WGS) entry which is preliminary data.</text>
</comment>
<protein>
    <submittedName>
        <fullName evidence="1">YueH family protein</fullName>
    </submittedName>
</protein>